<dbReference type="EMBL" id="LKHV01000005">
    <property type="protein sequence ID" value="KRG18712.1"/>
    <property type="molecule type" value="Genomic_DNA"/>
</dbReference>
<dbReference type="InterPro" id="IPR005259">
    <property type="entry name" value="PriA"/>
</dbReference>
<keyword evidence="4 12" id="KW-0547">Nucleotide-binding</keyword>
<dbReference type="PATRIC" id="fig|1590042.3.peg.1208"/>
<evidence type="ECO:0000259" key="13">
    <source>
        <dbReference type="PROSITE" id="PS51192"/>
    </source>
</evidence>
<keyword evidence="9 12" id="KW-0238">DNA-binding</keyword>
<dbReference type="EMBL" id="LKHV02000001">
    <property type="protein sequence ID" value="MCS5709628.1"/>
    <property type="molecule type" value="Genomic_DNA"/>
</dbReference>
<comment type="function">
    <text evidence="12">Initiates the restart of stalled replication forks, which reloads the replicative helicase on sites other than the origin of replication. Recognizes and binds to abandoned replication forks and remodels them to uncover a helicase loading site. Promotes assembly of the primosome at these replication forks.</text>
</comment>
<dbReference type="SMART" id="SM00490">
    <property type="entry name" value="HELICc"/>
    <property type="match status" value="1"/>
</dbReference>
<dbReference type="OrthoDB" id="9759544at2"/>
<reference evidence="15" key="2">
    <citation type="journal article" date="2016" name="Genome Announc.">
        <title>Draft Genome Sequences of Two Novel Amoeba-Resistant Intranuclear Bacteria, 'Candidatus Berkiella cookevillensis' and 'Candidatus Berkiella aquae'.</title>
        <authorList>
            <person name="Mehari Y.T."/>
            <person name="Arivett B.A."/>
            <person name="Farone A.L."/>
            <person name="Gunderson J.H."/>
            <person name="Farone M.B."/>
        </authorList>
    </citation>
    <scope>NUCLEOTIDE SEQUENCE</scope>
    <source>
        <strain evidence="15">CC99</strain>
    </source>
</reference>
<evidence type="ECO:0000256" key="3">
    <source>
        <dbReference type="ARBA" id="ARBA00022723"/>
    </source>
</evidence>
<evidence type="ECO:0000256" key="11">
    <source>
        <dbReference type="ARBA" id="ARBA00048988"/>
    </source>
</evidence>
<dbReference type="GO" id="GO:0008270">
    <property type="term" value="F:zinc ion binding"/>
    <property type="evidence" value="ECO:0007669"/>
    <property type="project" value="UniProtKB-UniRule"/>
</dbReference>
<keyword evidence="6 12" id="KW-0347">Helicase</keyword>
<evidence type="ECO:0000256" key="1">
    <source>
        <dbReference type="ARBA" id="ARBA00022515"/>
    </source>
</evidence>
<sequence>MNQRQTILKVALNTPLRKLFDYLPNTEIDCASLQVGMRVSVPFGKRTLVGVIMDIATHSTFDNAKLKTIIEVLDESALFPADLCHFFQKAAQYYHHPIGEVVHAGLPQSIKQGKRAKPTVVPTSSAFQTSDLALNPHQITAIDAIKKSLHQFTAFLLEGVTGSGKTEVYLATVLAALEAGQQALVLVPEISLTPQTFERFQQRFGNQVVSFHSQMTPAKRRDVFYQVQQQAVSIVVGTRSALFLPFKKLGLIVIDEEHDASFKQQEGFRYSARDLAVLRAKLLNIPVLLGSATPSFESLYNAQKAKYQQLYLPHRATDVAMPHIELLDIRHNKLNGGLSAQLLAKIQSTLANKGQVLLFINRRGYAPVYMCYDCGWFANCHRCETRLTYHLHKRQLICHHCERIVQIPSHCPDCNSSSLNTVGQGTEKIEESLSAQFADARIVRVDSDTTSKKDSLATFLKQAHDNEANILIGTQILAKGHHFPHLSLVAIIDADGGLFSTDFRAQERMAQLLIQVSGRAGRVHNAGKVVIQTFHPEHPFMQHITQQNYRSLANTLLQERMNATLPPYTHIALIRANHIEPNMPMTFLQQVQSYLSNALQNQSISIRGPIPSIIPKRQGRYHFQLLLQTDQRAILHQALGHSTSFLENMKIGKKVRWSLDVDPVEMI</sequence>
<evidence type="ECO:0000256" key="5">
    <source>
        <dbReference type="ARBA" id="ARBA00022801"/>
    </source>
</evidence>
<dbReference type="GO" id="GO:0043138">
    <property type="term" value="F:3'-5' DNA helicase activity"/>
    <property type="evidence" value="ECO:0007669"/>
    <property type="project" value="UniProtKB-EC"/>
</dbReference>
<keyword evidence="8 12" id="KW-0067">ATP-binding</keyword>
<dbReference type="RefSeq" id="WP_077065391.1">
    <property type="nucleotide sequence ID" value="NZ_LKHV02000001.1"/>
</dbReference>
<proteinExistence type="inferred from homology"/>
<evidence type="ECO:0000256" key="7">
    <source>
        <dbReference type="ARBA" id="ARBA00022833"/>
    </source>
</evidence>
<name>A0A0Q9YS15_9GAMM</name>
<comment type="similarity">
    <text evidence="12">Belongs to the helicase family. PriA subfamily.</text>
</comment>
<feature type="binding site" evidence="12">
    <location>
        <position position="411"/>
    </location>
    <ligand>
        <name>Zn(2+)</name>
        <dbReference type="ChEBI" id="CHEBI:29105"/>
        <label>1</label>
    </ligand>
</feature>
<dbReference type="NCBIfam" id="NF004067">
    <property type="entry name" value="PRK05580.1-4"/>
    <property type="match status" value="1"/>
</dbReference>
<dbReference type="CDD" id="cd17929">
    <property type="entry name" value="DEXHc_priA"/>
    <property type="match status" value="1"/>
</dbReference>
<dbReference type="GO" id="GO:0016787">
    <property type="term" value="F:hydrolase activity"/>
    <property type="evidence" value="ECO:0007669"/>
    <property type="project" value="UniProtKB-KW"/>
</dbReference>
<dbReference type="Gene3D" id="3.40.1440.60">
    <property type="entry name" value="PriA, 3(prime) DNA-binding domain"/>
    <property type="match status" value="1"/>
</dbReference>
<evidence type="ECO:0000256" key="2">
    <source>
        <dbReference type="ARBA" id="ARBA00022705"/>
    </source>
</evidence>
<dbReference type="SMART" id="SM00487">
    <property type="entry name" value="DEXDc"/>
    <property type="match status" value="1"/>
</dbReference>
<dbReference type="InterPro" id="IPR014001">
    <property type="entry name" value="Helicase_ATP-bd"/>
</dbReference>
<dbReference type="InterPro" id="IPR011545">
    <property type="entry name" value="DEAD/DEAH_box_helicase_dom"/>
</dbReference>
<dbReference type="Pfam" id="PF00271">
    <property type="entry name" value="Helicase_C"/>
    <property type="match status" value="1"/>
</dbReference>
<dbReference type="GO" id="GO:0006269">
    <property type="term" value="P:DNA replication, synthesis of primer"/>
    <property type="evidence" value="ECO:0007669"/>
    <property type="project" value="UniProtKB-KW"/>
</dbReference>
<keyword evidence="3 12" id="KW-0479">Metal-binding</keyword>
<organism evidence="14">
    <name type="scientific">Candidatus Berkiella cookevillensis</name>
    <dbReference type="NCBI Taxonomy" id="437022"/>
    <lineage>
        <taxon>Bacteria</taxon>
        <taxon>Pseudomonadati</taxon>
        <taxon>Pseudomonadota</taxon>
        <taxon>Gammaproteobacteria</taxon>
        <taxon>Candidatus Berkiellales</taxon>
        <taxon>Candidatus Berkiellaceae</taxon>
        <taxon>Candidatus Berkiella</taxon>
    </lineage>
</organism>
<dbReference type="EC" id="5.6.2.4" evidence="12"/>
<protein>
    <recommendedName>
        <fullName evidence="12">Replication restart protein PriA</fullName>
    </recommendedName>
    <alternativeName>
        <fullName evidence="12">ATP-dependent DNA helicase PriA</fullName>
        <ecNumber evidence="12">5.6.2.4</ecNumber>
    </alternativeName>
    <alternativeName>
        <fullName evidence="12">DNA 3'-5' helicase PriA</fullName>
    </alternativeName>
</protein>
<evidence type="ECO:0000313" key="14">
    <source>
        <dbReference type="EMBL" id="KRG18712.1"/>
    </source>
</evidence>
<evidence type="ECO:0000256" key="10">
    <source>
        <dbReference type="ARBA" id="ARBA00023235"/>
    </source>
</evidence>
<dbReference type="Pfam" id="PF18319">
    <property type="entry name" value="Zn_ribbon_PriA"/>
    <property type="match status" value="1"/>
</dbReference>
<dbReference type="InterPro" id="IPR001650">
    <property type="entry name" value="Helicase_C-like"/>
</dbReference>
<dbReference type="InterPro" id="IPR042115">
    <property type="entry name" value="PriA_3primeBD_sf"/>
</dbReference>
<evidence type="ECO:0000256" key="4">
    <source>
        <dbReference type="ARBA" id="ARBA00022741"/>
    </source>
</evidence>
<feature type="binding site" evidence="12">
    <location>
        <position position="374"/>
    </location>
    <ligand>
        <name>Zn(2+)</name>
        <dbReference type="ChEBI" id="CHEBI:29105"/>
        <label>1</label>
    </ligand>
</feature>
<dbReference type="NCBIfam" id="TIGR00595">
    <property type="entry name" value="priA"/>
    <property type="match status" value="1"/>
</dbReference>
<dbReference type="SUPFAM" id="SSF52540">
    <property type="entry name" value="P-loop containing nucleoside triphosphate hydrolases"/>
    <property type="match status" value="2"/>
</dbReference>
<dbReference type="AlphaFoldDB" id="A0A0Q9YS15"/>
<keyword evidence="5 12" id="KW-0378">Hydrolase</keyword>
<evidence type="ECO:0000313" key="16">
    <source>
        <dbReference type="Proteomes" id="UP000051494"/>
    </source>
</evidence>
<evidence type="ECO:0000256" key="12">
    <source>
        <dbReference type="HAMAP-Rule" id="MF_00983"/>
    </source>
</evidence>
<dbReference type="GO" id="GO:0006310">
    <property type="term" value="P:DNA recombination"/>
    <property type="evidence" value="ECO:0007669"/>
    <property type="project" value="InterPro"/>
</dbReference>
<dbReference type="GO" id="GO:1990077">
    <property type="term" value="C:primosome complex"/>
    <property type="evidence" value="ECO:0007669"/>
    <property type="project" value="UniProtKB-UniRule"/>
</dbReference>
<dbReference type="Pfam" id="PF18074">
    <property type="entry name" value="PriA_C"/>
    <property type="match status" value="1"/>
</dbReference>
<dbReference type="PANTHER" id="PTHR30580">
    <property type="entry name" value="PRIMOSOMAL PROTEIN N"/>
    <property type="match status" value="1"/>
</dbReference>
<evidence type="ECO:0000256" key="6">
    <source>
        <dbReference type="ARBA" id="ARBA00022806"/>
    </source>
</evidence>
<comment type="catalytic activity">
    <reaction evidence="11 12">
        <text>ATP + H2O = ADP + phosphate + H(+)</text>
        <dbReference type="Rhea" id="RHEA:13065"/>
        <dbReference type="ChEBI" id="CHEBI:15377"/>
        <dbReference type="ChEBI" id="CHEBI:15378"/>
        <dbReference type="ChEBI" id="CHEBI:30616"/>
        <dbReference type="ChEBI" id="CHEBI:43474"/>
        <dbReference type="ChEBI" id="CHEBI:456216"/>
        <dbReference type="EC" id="5.6.2.4"/>
    </reaction>
</comment>
<comment type="subunit">
    <text evidence="12">Component of the replication restart primosome.</text>
</comment>
<dbReference type="InterPro" id="IPR041236">
    <property type="entry name" value="PriA_C"/>
</dbReference>
<gene>
    <name evidence="12 14" type="primary">priA</name>
    <name evidence="14" type="ORF">CC99x_01193</name>
    <name evidence="15" type="ORF">CC99x_012050</name>
</gene>
<feature type="binding site" evidence="12">
    <location>
        <position position="401"/>
    </location>
    <ligand>
        <name>Zn(2+)</name>
        <dbReference type="ChEBI" id="CHEBI:29105"/>
        <label>2</label>
    </ligand>
</feature>
<reference evidence="14" key="1">
    <citation type="submission" date="2015-09" db="EMBL/GenBank/DDBJ databases">
        <title>Draft Genome Sequences of Two Novel Amoeba-resistant Intranuclear Bacteria, Candidatus Berkiella cookevillensis and Candidatus Berkiella aquae.</title>
        <authorList>
            <person name="Mehari Y.T."/>
            <person name="Arivett B.A."/>
            <person name="Farone A.L."/>
            <person name="Gunderson J.H."/>
            <person name="Farone M.B."/>
        </authorList>
    </citation>
    <scope>NUCLEOTIDE SEQUENCE [LARGE SCALE GENOMIC DNA]</scope>
    <source>
        <strain evidence="14">CC99</strain>
    </source>
</reference>
<comment type="cofactor">
    <cofactor evidence="12">
        <name>Zn(2+)</name>
        <dbReference type="ChEBI" id="CHEBI:29105"/>
    </cofactor>
    <text evidence="12">Binds 2 zinc ions per subunit.</text>
</comment>
<evidence type="ECO:0000313" key="15">
    <source>
        <dbReference type="EMBL" id="MCS5709628.1"/>
    </source>
</evidence>
<keyword evidence="16" id="KW-1185">Reference proteome</keyword>
<dbReference type="CDD" id="cd18804">
    <property type="entry name" value="SF2_C_priA"/>
    <property type="match status" value="1"/>
</dbReference>
<dbReference type="Pfam" id="PF00270">
    <property type="entry name" value="DEAD"/>
    <property type="match status" value="1"/>
</dbReference>
<feature type="binding site" evidence="12">
    <location>
        <position position="383"/>
    </location>
    <ligand>
        <name>Zn(2+)</name>
        <dbReference type="ChEBI" id="CHEBI:29105"/>
        <label>2</label>
    </ligand>
</feature>
<dbReference type="GO" id="GO:0003677">
    <property type="term" value="F:DNA binding"/>
    <property type="evidence" value="ECO:0007669"/>
    <property type="project" value="UniProtKB-UniRule"/>
</dbReference>
<evidence type="ECO:0000256" key="9">
    <source>
        <dbReference type="ARBA" id="ARBA00023125"/>
    </source>
</evidence>
<feature type="binding site" evidence="12">
    <location>
        <position position="398"/>
    </location>
    <ligand>
        <name>Zn(2+)</name>
        <dbReference type="ChEBI" id="CHEBI:29105"/>
        <label>2</label>
    </ligand>
</feature>
<keyword evidence="7 12" id="KW-0862">Zinc</keyword>
<feature type="binding site" evidence="12">
    <location>
        <position position="380"/>
    </location>
    <ligand>
        <name>Zn(2+)</name>
        <dbReference type="ChEBI" id="CHEBI:29105"/>
        <label>2</label>
    </ligand>
</feature>
<feature type="domain" description="Helicase ATP-binding" evidence="13">
    <location>
        <begin position="146"/>
        <end position="312"/>
    </location>
</feature>
<accession>A0A0Q9YS15</accession>
<comment type="catalytic activity">
    <reaction evidence="12">
        <text>Couples ATP hydrolysis with the unwinding of duplex DNA by translocating in the 3'-5' direction.</text>
        <dbReference type="EC" id="5.6.2.4"/>
    </reaction>
</comment>
<keyword evidence="1 12" id="KW-0639">Primosome</keyword>
<dbReference type="HAMAP" id="MF_00983">
    <property type="entry name" value="PriA"/>
    <property type="match status" value="1"/>
</dbReference>
<dbReference type="STRING" id="437022.CC99x_01193"/>
<dbReference type="FunFam" id="3.40.1440.60:FF:000001">
    <property type="entry name" value="Primosomal protein N"/>
    <property type="match status" value="1"/>
</dbReference>
<dbReference type="PROSITE" id="PS51192">
    <property type="entry name" value="HELICASE_ATP_BIND_1"/>
    <property type="match status" value="1"/>
</dbReference>
<dbReference type="InterPro" id="IPR040498">
    <property type="entry name" value="PriA_CRR"/>
</dbReference>
<dbReference type="GO" id="GO:0005524">
    <property type="term" value="F:ATP binding"/>
    <property type="evidence" value="ECO:0007669"/>
    <property type="project" value="UniProtKB-UniRule"/>
</dbReference>
<reference evidence="15" key="3">
    <citation type="submission" date="2021-06" db="EMBL/GenBank/DDBJ databases">
        <title>Genomic Description and Analysis of Intracellular Bacteria, Candidatus Berkiella cookevillensis and Candidatus Berkiella aquae.</title>
        <authorList>
            <person name="Kidane D.T."/>
            <person name="Mehari Y.T."/>
            <person name="Rice F.C."/>
            <person name="Arivett B.A."/>
            <person name="Farone A.L."/>
            <person name="Berk S.G."/>
            <person name="Farone M.B."/>
        </authorList>
    </citation>
    <scope>NUCLEOTIDE SEQUENCE</scope>
    <source>
        <strain evidence="15">CC99</strain>
    </source>
</reference>
<feature type="binding site" evidence="12">
    <location>
        <position position="371"/>
    </location>
    <ligand>
        <name>Zn(2+)</name>
        <dbReference type="ChEBI" id="CHEBI:29105"/>
        <label>1</label>
    </ligand>
</feature>
<dbReference type="InterPro" id="IPR041222">
    <property type="entry name" value="PriA_3primeBD"/>
</dbReference>
<dbReference type="FunFam" id="3.40.50.300:FF:000489">
    <property type="entry name" value="Primosome assembly protein PriA"/>
    <property type="match status" value="1"/>
</dbReference>
<feature type="binding site" evidence="12">
    <location>
        <position position="414"/>
    </location>
    <ligand>
        <name>Zn(2+)</name>
        <dbReference type="ChEBI" id="CHEBI:29105"/>
        <label>1</label>
    </ligand>
</feature>
<keyword evidence="10 12" id="KW-0413">Isomerase</keyword>
<dbReference type="GO" id="GO:0006270">
    <property type="term" value="P:DNA replication initiation"/>
    <property type="evidence" value="ECO:0007669"/>
    <property type="project" value="TreeGrafter"/>
</dbReference>
<evidence type="ECO:0000256" key="8">
    <source>
        <dbReference type="ARBA" id="ARBA00022840"/>
    </source>
</evidence>
<dbReference type="Pfam" id="PF17764">
    <property type="entry name" value="PriA_3primeBD"/>
    <property type="match status" value="1"/>
</dbReference>
<comment type="caution">
    <text evidence="14">The sequence shown here is derived from an EMBL/GenBank/DDBJ whole genome shotgun (WGS) entry which is preliminary data.</text>
</comment>
<dbReference type="Proteomes" id="UP000051494">
    <property type="component" value="Unassembled WGS sequence"/>
</dbReference>
<dbReference type="GO" id="GO:0006302">
    <property type="term" value="P:double-strand break repair"/>
    <property type="evidence" value="ECO:0007669"/>
    <property type="project" value="InterPro"/>
</dbReference>
<dbReference type="InterPro" id="IPR027417">
    <property type="entry name" value="P-loop_NTPase"/>
</dbReference>
<dbReference type="Gene3D" id="3.40.50.300">
    <property type="entry name" value="P-loop containing nucleotide triphosphate hydrolases"/>
    <property type="match status" value="2"/>
</dbReference>
<keyword evidence="2 12" id="KW-0235">DNA replication</keyword>
<dbReference type="PANTHER" id="PTHR30580:SF0">
    <property type="entry name" value="PRIMOSOMAL PROTEIN N"/>
    <property type="match status" value="1"/>
</dbReference>